<dbReference type="Proteomes" id="UP000026962">
    <property type="component" value="Chromosome 8"/>
</dbReference>
<reference evidence="1" key="1">
    <citation type="submission" date="2015-04" db="UniProtKB">
        <authorList>
            <consortium name="EnsemblPlants"/>
        </authorList>
    </citation>
    <scope>IDENTIFICATION</scope>
</reference>
<dbReference type="EnsemblPlants" id="OPUNC08G01800.1">
    <property type="protein sequence ID" value="OPUNC08G01800.1"/>
    <property type="gene ID" value="OPUNC08G01800"/>
</dbReference>
<dbReference type="HOGENOM" id="CLU_2658799_0_0_1"/>
<reference evidence="1" key="2">
    <citation type="submission" date="2018-05" db="EMBL/GenBank/DDBJ databases">
        <title>OpunRS2 (Oryza punctata Reference Sequence Version 2).</title>
        <authorList>
            <person name="Zhang J."/>
            <person name="Kudrna D."/>
            <person name="Lee S."/>
            <person name="Talag J."/>
            <person name="Welchert J."/>
            <person name="Wing R.A."/>
        </authorList>
    </citation>
    <scope>NUCLEOTIDE SEQUENCE [LARGE SCALE GENOMIC DNA]</scope>
</reference>
<evidence type="ECO:0000313" key="1">
    <source>
        <dbReference type="EnsemblPlants" id="OPUNC08G01800.1"/>
    </source>
</evidence>
<organism evidence="1">
    <name type="scientific">Oryza punctata</name>
    <name type="common">Red rice</name>
    <dbReference type="NCBI Taxonomy" id="4537"/>
    <lineage>
        <taxon>Eukaryota</taxon>
        <taxon>Viridiplantae</taxon>
        <taxon>Streptophyta</taxon>
        <taxon>Embryophyta</taxon>
        <taxon>Tracheophyta</taxon>
        <taxon>Spermatophyta</taxon>
        <taxon>Magnoliopsida</taxon>
        <taxon>Liliopsida</taxon>
        <taxon>Poales</taxon>
        <taxon>Poaceae</taxon>
        <taxon>BOP clade</taxon>
        <taxon>Oryzoideae</taxon>
        <taxon>Oryzeae</taxon>
        <taxon>Oryzinae</taxon>
        <taxon>Oryza</taxon>
    </lineage>
</organism>
<name>A0A0E0LQW5_ORYPU</name>
<dbReference type="Gramene" id="OPUNC08G01800.1">
    <property type="protein sequence ID" value="OPUNC08G01800.1"/>
    <property type="gene ID" value="OPUNC08G01800"/>
</dbReference>
<accession>A0A0E0LQW5</accession>
<sequence>MDTLSWTTSFRRLYASPSLSPPFLYGKVSGMLAKKRTFSRCDKRQIELVKPEDGINWNLSFRHRRYSCQDVGDRGK</sequence>
<protein>
    <submittedName>
        <fullName evidence="1">Uncharacterized protein</fullName>
    </submittedName>
</protein>
<keyword evidence="2" id="KW-1185">Reference proteome</keyword>
<evidence type="ECO:0000313" key="2">
    <source>
        <dbReference type="Proteomes" id="UP000026962"/>
    </source>
</evidence>
<dbReference type="AlphaFoldDB" id="A0A0E0LQW5"/>
<proteinExistence type="predicted"/>